<evidence type="ECO:0000313" key="8">
    <source>
        <dbReference type="EMBL" id="QIM16720.1"/>
    </source>
</evidence>
<feature type="transmembrane region" description="Helical" evidence="6">
    <location>
        <begin position="376"/>
        <end position="406"/>
    </location>
</feature>
<evidence type="ECO:0000256" key="5">
    <source>
        <dbReference type="ARBA" id="ARBA00023136"/>
    </source>
</evidence>
<name>A0A6G8FJS7_9MICO</name>
<evidence type="ECO:0000313" key="9">
    <source>
        <dbReference type="Proteomes" id="UP000501387"/>
    </source>
</evidence>
<keyword evidence="2" id="KW-1003">Cell membrane</keyword>
<dbReference type="InterPro" id="IPR003838">
    <property type="entry name" value="ABC3_permease_C"/>
</dbReference>
<comment type="subcellular location">
    <subcellularLocation>
        <location evidence="1">Cell membrane</location>
        <topology evidence="1">Multi-pass membrane protein</topology>
    </subcellularLocation>
</comment>
<dbReference type="RefSeq" id="WP_166324031.1">
    <property type="nucleotide sequence ID" value="NZ_CP049934.1"/>
</dbReference>
<evidence type="ECO:0000256" key="2">
    <source>
        <dbReference type="ARBA" id="ARBA00022475"/>
    </source>
</evidence>
<proteinExistence type="predicted"/>
<reference evidence="8 9" key="1">
    <citation type="submission" date="2020-03" db="EMBL/GenBank/DDBJ databases">
        <title>Leucobacter sp. nov., isolated from beetles.</title>
        <authorList>
            <person name="Hyun D.-W."/>
            <person name="Bae J.-W."/>
        </authorList>
    </citation>
    <scope>NUCLEOTIDE SEQUENCE [LARGE SCALE GENOMIC DNA]</scope>
    <source>
        <strain evidence="8 9">HDW9B</strain>
    </source>
</reference>
<feature type="transmembrane region" description="Helical" evidence="6">
    <location>
        <begin position="652"/>
        <end position="677"/>
    </location>
</feature>
<keyword evidence="3 6" id="KW-0812">Transmembrane</keyword>
<feature type="transmembrane region" description="Helical" evidence="6">
    <location>
        <begin position="341"/>
        <end position="364"/>
    </location>
</feature>
<gene>
    <name evidence="8" type="ORF">G7067_10405</name>
</gene>
<keyword evidence="9" id="KW-1185">Reference proteome</keyword>
<protein>
    <recommendedName>
        <fullName evidence="7">ABC3 transporter permease C-terminal domain-containing protein</fullName>
    </recommendedName>
</protein>
<dbReference type="EMBL" id="CP049934">
    <property type="protein sequence ID" value="QIM16720.1"/>
    <property type="molecule type" value="Genomic_DNA"/>
</dbReference>
<feature type="transmembrane region" description="Helical" evidence="6">
    <location>
        <begin position="246"/>
        <end position="274"/>
    </location>
</feature>
<dbReference type="GO" id="GO:0005886">
    <property type="term" value="C:plasma membrane"/>
    <property type="evidence" value="ECO:0007669"/>
    <property type="project" value="UniProtKB-SubCell"/>
</dbReference>
<dbReference type="KEGG" id="lins:G7067_10405"/>
<feature type="domain" description="ABC3 transporter permease C-terminal" evidence="7">
    <location>
        <begin position="655"/>
        <end position="765"/>
    </location>
</feature>
<feature type="transmembrane region" description="Helical" evidence="6">
    <location>
        <begin position="742"/>
        <end position="762"/>
    </location>
</feature>
<feature type="transmembrane region" description="Helical" evidence="6">
    <location>
        <begin position="200"/>
        <end position="225"/>
    </location>
</feature>
<keyword evidence="4 6" id="KW-1133">Transmembrane helix</keyword>
<feature type="transmembrane region" description="Helical" evidence="6">
    <location>
        <begin position="435"/>
        <end position="457"/>
    </location>
</feature>
<dbReference type="Proteomes" id="UP000501387">
    <property type="component" value="Chromosome"/>
</dbReference>
<organism evidence="8 9">
    <name type="scientific">Leucobacter insecticola</name>
    <dbReference type="NCBI Taxonomy" id="2714934"/>
    <lineage>
        <taxon>Bacteria</taxon>
        <taxon>Bacillati</taxon>
        <taxon>Actinomycetota</taxon>
        <taxon>Actinomycetes</taxon>
        <taxon>Micrococcales</taxon>
        <taxon>Microbacteriaceae</taxon>
        <taxon>Leucobacter</taxon>
    </lineage>
</organism>
<keyword evidence="5 6" id="KW-0472">Membrane</keyword>
<evidence type="ECO:0000259" key="7">
    <source>
        <dbReference type="Pfam" id="PF02687"/>
    </source>
</evidence>
<feature type="domain" description="ABC3 transporter permease C-terminal" evidence="7">
    <location>
        <begin position="211"/>
        <end position="322"/>
    </location>
</feature>
<evidence type="ECO:0000256" key="3">
    <source>
        <dbReference type="ARBA" id="ARBA00022692"/>
    </source>
</evidence>
<evidence type="ECO:0000256" key="1">
    <source>
        <dbReference type="ARBA" id="ARBA00004651"/>
    </source>
</evidence>
<evidence type="ECO:0000256" key="4">
    <source>
        <dbReference type="ARBA" id="ARBA00022989"/>
    </source>
</evidence>
<dbReference type="AlphaFoldDB" id="A0A6G8FJS7"/>
<feature type="transmembrane region" description="Helical" evidence="6">
    <location>
        <begin position="20"/>
        <end position="43"/>
    </location>
</feature>
<feature type="transmembrane region" description="Helical" evidence="6">
    <location>
        <begin position="705"/>
        <end position="730"/>
    </location>
</feature>
<evidence type="ECO:0000256" key="6">
    <source>
        <dbReference type="SAM" id="Phobius"/>
    </source>
</evidence>
<dbReference type="Pfam" id="PF02687">
    <property type="entry name" value="FtsX"/>
    <property type="match status" value="2"/>
</dbReference>
<accession>A0A6G8FJS7</accession>
<sequence length="777" mass="82003">MKNLGTLTWLIGGRAKGGRLRLVGTAAGLAVGTMLLLLVFAAYQGMTDRAARADVYTHLGYAGLPSQGGEDTSPELGATEFLTMATSFGGGYDRFQDQRITRVDVAAAASSAATLPGLDALPEPGEYLASPALAELISKHPEDQLGARYGSMAGLIGDAGLMGPDTLLIVIGHDPHAIAQTAGVITVDAANLTGSPYQNFSYMIIALIGGLAVLFPVVILISIVTKLDQAARSDRFRTLGLVGATPMRIATISAFETAAVGIIGTFAGVVLYWLSLPVVAQLRIGESRFFVSDLTLSLGGIVAAAVLIILSTTLTAHFSALRAQRGIRSTARDIPEKRPSLWRLTPLTLGLGLLAVTATASLFYGQTPENERSGIAALLIQLISVTLIPSFLFTAFGLVLAGPLLLSWTARLSVRRAKSPEGVLALNRLMRRPSATFRTVSGLVLALFVVTVFAVALTTDQTEQTQNQAAATSHHHVPFDAFMAEVSPSLAYDSSLWNETESTAAIAAAQHLTQTASEVSGVTGAFVIFNSSPSFDDNRYLLRTADARALGLDVPNGAEFVSVSSDYFYYSPTSQSPPPVTVKAAEGLAPLGVPMFVVVTTDGTSGTQERVRTTLSLSPFSSAITHGSPPQTLNEGMQNNGSLSWAQQYKGLANIGIVIAALISVVSLAVSILAGVIERRRALALLRLTGMPATKLRRMITLEAAVPFATTFLLCIVTGAFTAWAIITGLNPRRTVTWPEPGYYLAVVFCLLAAILAVLATFRTVGRSTALTETRFE</sequence>
<feature type="transmembrane region" description="Helical" evidence="6">
    <location>
        <begin position="294"/>
        <end position="320"/>
    </location>
</feature>